<dbReference type="Gene3D" id="3.30.420.40">
    <property type="match status" value="2"/>
</dbReference>
<dbReference type="PANTHER" id="PTHR12862">
    <property type="entry name" value="BADF TYPE ATPASE DOMAIN-CONTAINING PROTEIN"/>
    <property type="match status" value="1"/>
</dbReference>
<protein>
    <submittedName>
        <fullName evidence="2">BadF-type ATPase</fullName>
    </submittedName>
</protein>
<reference evidence="2 3" key="1">
    <citation type="submission" date="2016-10" db="EMBL/GenBank/DDBJ databases">
        <authorList>
            <person name="de Groot N.N."/>
        </authorList>
    </citation>
    <scope>NUCLEOTIDE SEQUENCE [LARGE SCALE GENOMIC DNA]</scope>
    <source>
        <strain evidence="2 3">MON 2.2</strain>
    </source>
</reference>
<dbReference type="InterPro" id="IPR043129">
    <property type="entry name" value="ATPase_NBD"/>
</dbReference>
<sequence length="333" mass="33909">MTGDEMYLGVDGGGTKTALCLVDRGGRLLAEHRAPSTYYFARGVQLVGEVLGPAVAEVCRRAGRAPADVTAAFVGLPGYGEASADVAALDAAPAAALGHSRYVCGNDMVCGWAGSLGGRDGVNVVSGTGSVAYGEREGVGVRAGGWSEVFSDEGSAYWVAVRGLQLFSRMVDGLIEPGPLLDVLREHLGLTADLDLVDLVVNRWGGDRARVAGLARQVGQAAEAGDRAAAAVLEQAGVELAALVAVVRRRLGFAEDEAVAVSWSGGTFGAPLLQRSFSRQVLAAHPTTTLVTPLLSPVLGAAVHAARLAGSPLDEAAVTRLSVATSGPGPAGD</sequence>
<name>A0A1G7ENI8_9ACTN</name>
<dbReference type="GO" id="GO:0045127">
    <property type="term" value="F:N-acetylglucosamine kinase activity"/>
    <property type="evidence" value="ECO:0007669"/>
    <property type="project" value="InterPro"/>
</dbReference>
<keyword evidence="3" id="KW-1185">Reference proteome</keyword>
<dbReference type="SUPFAM" id="SSF53067">
    <property type="entry name" value="Actin-like ATPase domain"/>
    <property type="match status" value="2"/>
</dbReference>
<dbReference type="InterPro" id="IPR002731">
    <property type="entry name" value="ATPase_BadF"/>
</dbReference>
<dbReference type="CDD" id="cd24007">
    <property type="entry name" value="ASKHA_NBD_eukNAGK-like"/>
    <property type="match status" value="1"/>
</dbReference>
<feature type="domain" description="ATPase BadF/BadG/BcrA/BcrD type" evidence="1">
    <location>
        <begin position="8"/>
        <end position="305"/>
    </location>
</feature>
<dbReference type="RefSeq" id="WP_197679121.1">
    <property type="nucleotide sequence ID" value="NZ_LT629688.1"/>
</dbReference>
<accession>A0A1G7ENI8</accession>
<evidence type="ECO:0000259" key="1">
    <source>
        <dbReference type="Pfam" id="PF01869"/>
    </source>
</evidence>
<evidence type="ECO:0000313" key="2">
    <source>
        <dbReference type="EMBL" id="SDE65006.1"/>
    </source>
</evidence>
<organism evidence="2 3">
    <name type="scientific">Auraticoccus monumenti</name>
    <dbReference type="NCBI Taxonomy" id="675864"/>
    <lineage>
        <taxon>Bacteria</taxon>
        <taxon>Bacillati</taxon>
        <taxon>Actinomycetota</taxon>
        <taxon>Actinomycetes</taxon>
        <taxon>Propionibacteriales</taxon>
        <taxon>Propionibacteriaceae</taxon>
        <taxon>Auraticoccus</taxon>
    </lineage>
</organism>
<dbReference type="PANTHER" id="PTHR12862:SF0">
    <property type="entry name" value="N-ACETYL-D-GLUCOSAMINE KINASE"/>
    <property type="match status" value="1"/>
</dbReference>
<proteinExistence type="predicted"/>
<dbReference type="AlphaFoldDB" id="A0A1G7ENI8"/>
<gene>
    <name evidence="2" type="ORF">SAMN04489747_3994</name>
</gene>
<dbReference type="InterPro" id="IPR039758">
    <property type="entry name" value="NAGK-like"/>
</dbReference>
<dbReference type="Proteomes" id="UP000198546">
    <property type="component" value="Chromosome i"/>
</dbReference>
<dbReference type="EMBL" id="LT629688">
    <property type="protein sequence ID" value="SDE65006.1"/>
    <property type="molecule type" value="Genomic_DNA"/>
</dbReference>
<dbReference type="STRING" id="675864.SAMN04489747_3994"/>
<dbReference type="Pfam" id="PF01869">
    <property type="entry name" value="BcrAD_BadFG"/>
    <property type="match status" value="1"/>
</dbReference>
<evidence type="ECO:0000313" key="3">
    <source>
        <dbReference type="Proteomes" id="UP000198546"/>
    </source>
</evidence>